<dbReference type="SMART" id="SM00454">
    <property type="entry name" value="SAM"/>
    <property type="match status" value="1"/>
</dbReference>
<comment type="caution">
    <text evidence="2">The sequence shown here is derived from an EMBL/GenBank/DDBJ whole genome shotgun (WGS) entry which is preliminary data.</text>
</comment>
<dbReference type="Proteomes" id="UP001497497">
    <property type="component" value="Unassembled WGS sequence"/>
</dbReference>
<dbReference type="PANTHER" id="PTHR46829">
    <property type="entry name" value="STERILE ALPHA MOTIF DOMAIN-CONTAINING PROTEIN 15"/>
    <property type="match status" value="1"/>
</dbReference>
<dbReference type="Gene3D" id="1.10.150.50">
    <property type="entry name" value="Transcription Factor, Ets-1"/>
    <property type="match status" value="1"/>
</dbReference>
<sequence>MADNIVRREVQRRDDPFGIPACFYWTIDEVADWIESIGYAKYKENFRSHFINGRKLLTVDACVLPKMGITHFGDILELAGYIRDLIGKGSKATWLPPLPGPKFHGGPQRFQLEACHGNDIDYNWRYSVPEFHFGHMPKRHPVTVADFHVRWLNNSQQAYKLLGRHLFDLHRPA</sequence>
<protein>
    <recommendedName>
        <fullName evidence="1">SAM domain-containing protein</fullName>
    </recommendedName>
</protein>
<evidence type="ECO:0000313" key="3">
    <source>
        <dbReference type="Proteomes" id="UP001497497"/>
    </source>
</evidence>
<gene>
    <name evidence="2" type="ORF">GSLYS_00014615001</name>
</gene>
<evidence type="ECO:0000259" key="1">
    <source>
        <dbReference type="PROSITE" id="PS50105"/>
    </source>
</evidence>
<reference evidence="2 3" key="1">
    <citation type="submission" date="2024-04" db="EMBL/GenBank/DDBJ databases">
        <authorList>
            <consortium name="Genoscope - CEA"/>
            <person name="William W."/>
        </authorList>
    </citation>
    <scope>NUCLEOTIDE SEQUENCE [LARGE SCALE GENOMIC DNA]</scope>
</reference>
<dbReference type="Pfam" id="PF00536">
    <property type="entry name" value="SAM_1"/>
    <property type="match status" value="1"/>
</dbReference>
<dbReference type="SUPFAM" id="SSF47769">
    <property type="entry name" value="SAM/Pointed domain"/>
    <property type="match status" value="1"/>
</dbReference>
<evidence type="ECO:0000313" key="2">
    <source>
        <dbReference type="EMBL" id="CAL1540966.1"/>
    </source>
</evidence>
<dbReference type="PANTHER" id="PTHR46829:SF1">
    <property type="entry name" value="STERILE ALPHA MOTIF DOMAIN-CONTAINING PROTEIN 15"/>
    <property type="match status" value="1"/>
</dbReference>
<dbReference type="InterPro" id="IPR013761">
    <property type="entry name" value="SAM/pointed_sf"/>
</dbReference>
<accession>A0AAV2I4K0</accession>
<dbReference type="AlphaFoldDB" id="A0AAV2I4K0"/>
<proteinExistence type="predicted"/>
<keyword evidence="3" id="KW-1185">Reference proteome</keyword>
<dbReference type="EMBL" id="CAXITT010000408">
    <property type="protein sequence ID" value="CAL1540966.1"/>
    <property type="molecule type" value="Genomic_DNA"/>
</dbReference>
<feature type="domain" description="SAM" evidence="1">
    <location>
        <begin position="25"/>
        <end position="88"/>
    </location>
</feature>
<organism evidence="2 3">
    <name type="scientific">Lymnaea stagnalis</name>
    <name type="common">Great pond snail</name>
    <name type="synonym">Helix stagnalis</name>
    <dbReference type="NCBI Taxonomy" id="6523"/>
    <lineage>
        <taxon>Eukaryota</taxon>
        <taxon>Metazoa</taxon>
        <taxon>Spiralia</taxon>
        <taxon>Lophotrochozoa</taxon>
        <taxon>Mollusca</taxon>
        <taxon>Gastropoda</taxon>
        <taxon>Heterobranchia</taxon>
        <taxon>Euthyneura</taxon>
        <taxon>Panpulmonata</taxon>
        <taxon>Hygrophila</taxon>
        <taxon>Lymnaeoidea</taxon>
        <taxon>Lymnaeidae</taxon>
        <taxon>Lymnaea</taxon>
    </lineage>
</organism>
<dbReference type="PROSITE" id="PS50105">
    <property type="entry name" value="SAM_DOMAIN"/>
    <property type="match status" value="1"/>
</dbReference>
<name>A0AAV2I4K0_LYMST</name>
<dbReference type="InterPro" id="IPR001660">
    <property type="entry name" value="SAM"/>
</dbReference>